<evidence type="ECO:0000259" key="1">
    <source>
        <dbReference type="Pfam" id="PF03358"/>
    </source>
</evidence>
<dbReference type="Gene3D" id="3.40.50.360">
    <property type="match status" value="1"/>
</dbReference>
<sequence>MKVLIFNGTLNKPNDTSQEIANYLKEYLLQLGATPVIFNLSEYDIPFFEEDFSEVPDSVTKMLQVFKEYDRHIWFSPLYHGGMVGAMKNCLDWLILSSKDENPYLTHKIIALICWGYGANASTGIDSLRNIVATLRAWALPYSVPIAREYLYEEDRFSIIYEEKFQRISELLLQPKISIL</sequence>
<dbReference type="Pfam" id="PF03358">
    <property type="entry name" value="FMN_red"/>
    <property type="match status" value="1"/>
</dbReference>
<evidence type="ECO:0000313" key="3">
    <source>
        <dbReference type="Proteomes" id="UP000199438"/>
    </source>
</evidence>
<dbReference type="OrthoDB" id="9812295at2"/>
<dbReference type="Proteomes" id="UP000199438">
    <property type="component" value="Unassembled WGS sequence"/>
</dbReference>
<evidence type="ECO:0000313" key="2">
    <source>
        <dbReference type="EMBL" id="SFC64184.1"/>
    </source>
</evidence>
<organism evidence="2 3">
    <name type="scientific">Zunongwangia mangrovi</name>
    <dbReference type="NCBI Taxonomy" id="1334022"/>
    <lineage>
        <taxon>Bacteria</taxon>
        <taxon>Pseudomonadati</taxon>
        <taxon>Bacteroidota</taxon>
        <taxon>Flavobacteriia</taxon>
        <taxon>Flavobacteriales</taxon>
        <taxon>Flavobacteriaceae</taxon>
        <taxon>Zunongwangia</taxon>
    </lineage>
</organism>
<dbReference type="RefSeq" id="WP_092543580.1">
    <property type="nucleotide sequence ID" value="NZ_FOKV01000006.1"/>
</dbReference>
<dbReference type="STRING" id="1334022.SAMN04487907_106157"/>
<keyword evidence="3" id="KW-1185">Reference proteome</keyword>
<feature type="domain" description="NADPH-dependent FMN reductase-like" evidence="1">
    <location>
        <begin position="1"/>
        <end position="145"/>
    </location>
</feature>
<dbReference type="GO" id="GO:0016491">
    <property type="term" value="F:oxidoreductase activity"/>
    <property type="evidence" value="ECO:0007669"/>
    <property type="project" value="InterPro"/>
</dbReference>
<dbReference type="InterPro" id="IPR005025">
    <property type="entry name" value="FMN_Rdtase-like_dom"/>
</dbReference>
<name>A0A1I1KTN3_9FLAO</name>
<gene>
    <name evidence="2" type="ORF">SAMN04487907_106157</name>
</gene>
<dbReference type="EMBL" id="FOKV01000006">
    <property type="protein sequence ID" value="SFC64184.1"/>
    <property type="molecule type" value="Genomic_DNA"/>
</dbReference>
<reference evidence="3" key="1">
    <citation type="submission" date="2016-10" db="EMBL/GenBank/DDBJ databases">
        <authorList>
            <person name="Varghese N."/>
            <person name="Submissions S."/>
        </authorList>
    </citation>
    <scope>NUCLEOTIDE SEQUENCE [LARGE SCALE GENOMIC DNA]</scope>
    <source>
        <strain evidence="3">DSM 24499</strain>
    </source>
</reference>
<dbReference type="SUPFAM" id="SSF52218">
    <property type="entry name" value="Flavoproteins"/>
    <property type="match status" value="1"/>
</dbReference>
<proteinExistence type="predicted"/>
<accession>A0A1I1KTN3</accession>
<protein>
    <submittedName>
        <fullName evidence="2">Arsenical resistance protein ArsH</fullName>
    </submittedName>
</protein>
<dbReference type="AlphaFoldDB" id="A0A1I1KTN3"/>
<dbReference type="InterPro" id="IPR029039">
    <property type="entry name" value="Flavoprotein-like_sf"/>
</dbReference>